<accession>A0AA36I3A3</accession>
<proteinExistence type="predicted"/>
<keyword evidence="3" id="KW-1185">Reference proteome</keyword>
<gene>
    <name evidence="2" type="ORF">EVOR1521_LOCUS8229</name>
</gene>
<evidence type="ECO:0000313" key="3">
    <source>
        <dbReference type="Proteomes" id="UP001178507"/>
    </source>
</evidence>
<organism evidence="2 3">
    <name type="scientific">Effrenium voratum</name>
    <dbReference type="NCBI Taxonomy" id="2562239"/>
    <lineage>
        <taxon>Eukaryota</taxon>
        <taxon>Sar</taxon>
        <taxon>Alveolata</taxon>
        <taxon>Dinophyceae</taxon>
        <taxon>Suessiales</taxon>
        <taxon>Symbiodiniaceae</taxon>
        <taxon>Effrenium</taxon>
    </lineage>
</organism>
<comment type="caution">
    <text evidence="2">The sequence shown here is derived from an EMBL/GenBank/DDBJ whole genome shotgun (WGS) entry which is preliminary data.</text>
</comment>
<sequence>MWTRYNESSSELHPPSATGGDVTPFSRYPLQDSFYKSMAYSHVFFGFAYLGLMTWQFLGKKGTRAHVQLGLALKWLALCTLGGGWVLQIRHSWFSDPKVFEKHPALFSLPFARAFVSAFGSSTVVSALNCFVVGVKEESRKVSAGSLSHLMLLVATNLSLAAGVNAYVYIFGELMTTPAWSSFHFDMLVEMTVIGSVFPLYDGLNFFVLIQWWRTGSLNYVEHHVMNAVWTMSKSMAAFLLFAAHDAHFFWPHPGLGLYARWALQLGPQLLVLGPYLLRILRYVANASPKANGKSK</sequence>
<feature type="transmembrane region" description="Helical" evidence="1">
    <location>
        <begin position="111"/>
        <end position="135"/>
    </location>
</feature>
<feature type="transmembrane region" description="Helical" evidence="1">
    <location>
        <begin position="147"/>
        <end position="171"/>
    </location>
</feature>
<feature type="transmembrane region" description="Helical" evidence="1">
    <location>
        <begin position="39"/>
        <end position="59"/>
    </location>
</feature>
<feature type="transmembrane region" description="Helical" evidence="1">
    <location>
        <begin position="256"/>
        <end position="278"/>
    </location>
</feature>
<keyword evidence="1" id="KW-1133">Transmembrane helix</keyword>
<reference evidence="2" key="1">
    <citation type="submission" date="2023-08" db="EMBL/GenBank/DDBJ databases">
        <authorList>
            <person name="Chen Y."/>
            <person name="Shah S."/>
            <person name="Dougan E. K."/>
            <person name="Thang M."/>
            <person name="Chan C."/>
        </authorList>
    </citation>
    <scope>NUCLEOTIDE SEQUENCE</scope>
</reference>
<protein>
    <submittedName>
        <fullName evidence="2">Uncharacterized protein</fullName>
    </submittedName>
</protein>
<evidence type="ECO:0000313" key="2">
    <source>
        <dbReference type="EMBL" id="CAJ1380232.1"/>
    </source>
</evidence>
<dbReference type="Proteomes" id="UP001178507">
    <property type="component" value="Unassembled WGS sequence"/>
</dbReference>
<dbReference type="AlphaFoldDB" id="A0AA36I3A3"/>
<name>A0AA36I3A3_9DINO</name>
<dbReference type="EMBL" id="CAUJNA010000694">
    <property type="protein sequence ID" value="CAJ1380232.1"/>
    <property type="molecule type" value="Genomic_DNA"/>
</dbReference>
<evidence type="ECO:0000256" key="1">
    <source>
        <dbReference type="SAM" id="Phobius"/>
    </source>
</evidence>
<feature type="transmembrane region" description="Helical" evidence="1">
    <location>
        <begin position="225"/>
        <end position="244"/>
    </location>
</feature>
<feature type="transmembrane region" description="Helical" evidence="1">
    <location>
        <begin position="71"/>
        <end position="91"/>
    </location>
</feature>
<feature type="transmembrane region" description="Helical" evidence="1">
    <location>
        <begin position="191"/>
        <end position="213"/>
    </location>
</feature>
<keyword evidence="1" id="KW-0472">Membrane</keyword>
<keyword evidence="1" id="KW-0812">Transmembrane</keyword>